<dbReference type="Pfam" id="PF00533">
    <property type="entry name" value="BRCT"/>
    <property type="match status" value="1"/>
</dbReference>
<organism evidence="3 4">
    <name type="scientific">Angustibacter aerolatus</name>
    <dbReference type="NCBI Taxonomy" id="1162965"/>
    <lineage>
        <taxon>Bacteria</taxon>
        <taxon>Bacillati</taxon>
        <taxon>Actinomycetota</taxon>
        <taxon>Actinomycetes</taxon>
        <taxon>Kineosporiales</taxon>
        <taxon>Kineosporiaceae</taxon>
    </lineage>
</organism>
<feature type="compositionally biased region" description="Low complexity" evidence="1">
    <location>
        <begin position="134"/>
        <end position="145"/>
    </location>
</feature>
<feature type="domain" description="BRCT" evidence="2">
    <location>
        <begin position="15"/>
        <end position="74"/>
    </location>
</feature>
<dbReference type="EMBL" id="BSUZ01000001">
    <property type="protein sequence ID" value="GMA88709.1"/>
    <property type="molecule type" value="Genomic_DNA"/>
</dbReference>
<proteinExistence type="predicted"/>
<dbReference type="InterPro" id="IPR036420">
    <property type="entry name" value="BRCT_dom_sf"/>
</dbReference>
<comment type="caution">
    <text evidence="3">The sequence shown here is derived from an EMBL/GenBank/DDBJ whole genome shotgun (WGS) entry which is preliminary data.</text>
</comment>
<dbReference type="SMART" id="SM00292">
    <property type="entry name" value="BRCT"/>
    <property type="match status" value="1"/>
</dbReference>
<evidence type="ECO:0000313" key="4">
    <source>
        <dbReference type="Proteomes" id="UP001157017"/>
    </source>
</evidence>
<dbReference type="InterPro" id="IPR001357">
    <property type="entry name" value="BRCT_dom"/>
</dbReference>
<feature type="compositionally biased region" description="Basic residues" evidence="1">
    <location>
        <begin position="93"/>
        <end position="108"/>
    </location>
</feature>
<sequence length="145" mass="15437">MGRGRRPDAGRARRVDPRTLEGLSIVVTGSLEGFSRDEIREAILGHGGKASGSVSKKTSYVVVGENPGTKHDKAVERGCPCSTRPASGACSPRARRPPPRPTSRRPPRIRSPDGPGFRSVGPLPMGTRGRRTRATTTATTARTAR</sequence>
<evidence type="ECO:0000256" key="1">
    <source>
        <dbReference type="SAM" id="MobiDB-lite"/>
    </source>
</evidence>
<keyword evidence="4" id="KW-1185">Reference proteome</keyword>
<name>A0ABQ6JLF2_9ACTN</name>
<protein>
    <recommendedName>
        <fullName evidence="2">BRCT domain-containing protein</fullName>
    </recommendedName>
</protein>
<dbReference type="Gene3D" id="3.40.50.10190">
    <property type="entry name" value="BRCT domain"/>
    <property type="match status" value="1"/>
</dbReference>
<evidence type="ECO:0000313" key="3">
    <source>
        <dbReference type="EMBL" id="GMA88709.1"/>
    </source>
</evidence>
<dbReference type="Proteomes" id="UP001157017">
    <property type="component" value="Unassembled WGS sequence"/>
</dbReference>
<dbReference type="PROSITE" id="PS50172">
    <property type="entry name" value="BRCT"/>
    <property type="match status" value="1"/>
</dbReference>
<gene>
    <name evidence="3" type="ORF">GCM10025868_39590</name>
</gene>
<reference evidence="4" key="1">
    <citation type="journal article" date="2019" name="Int. J. Syst. Evol. Microbiol.">
        <title>The Global Catalogue of Microorganisms (GCM) 10K type strain sequencing project: providing services to taxonomists for standard genome sequencing and annotation.</title>
        <authorList>
            <consortium name="The Broad Institute Genomics Platform"/>
            <consortium name="The Broad Institute Genome Sequencing Center for Infectious Disease"/>
            <person name="Wu L."/>
            <person name="Ma J."/>
        </authorList>
    </citation>
    <scope>NUCLEOTIDE SEQUENCE [LARGE SCALE GENOMIC DNA]</scope>
    <source>
        <strain evidence="4">NBRC 108730</strain>
    </source>
</reference>
<feature type="region of interest" description="Disordered" evidence="1">
    <location>
        <begin position="65"/>
        <end position="145"/>
    </location>
</feature>
<accession>A0ABQ6JLF2</accession>
<dbReference type="CDD" id="cd17748">
    <property type="entry name" value="BRCT_DNA_ligase_like"/>
    <property type="match status" value="1"/>
</dbReference>
<evidence type="ECO:0000259" key="2">
    <source>
        <dbReference type="PROSITE" id="PS50172"/>
    </source>
</evidence>
<dbReference type="SUPFAM" id="SSF52113">
    <property type="entry name" value="BRCT domain"/>
    <property type="match status" value="1"/>
</dbReference>